<dbReference type="OrthoDB" id="9799320at2"/>
<dbReference type="Proteomes" id="UP000323994">
    <property type="component" value="Unassembled WGS sequence"/>
</dbReference>
<feature type="domain" description="Fe-S metabolism associated" evidence="2">
    <location>
        <begin position="12"/>
        <end position="130"/>
    </location>
</feature>
<keyword evidence="4" id="KW-1185">Reference proteome</keyword>
<dbReference type="Pfam" id="PF02657">
    <property type="entry name" value="SufE"/>
    <property type="match status" value="1"/>
</dbReference>
<organism evidence="3 4">
    <name type="scientific">Dyadobacter flavalbus</name>
    <dbReference type="NCBI Taxonomy" id="2579942"/>
    <lineage>
        <taxon>Bacteria</taxon>
        <taxon>Pseudomonadati</taxon>
        <taxon>Bacteroidota</taxon>
        <taxon>Cytophagia</taxon>
        <taxon>Cytophagales</taxon>
        <taxon>Spirosomataceae</taxon>
        <taxon>Dyadobacter</taxon>
    </lineage>
</organism>
<accession>A0A5M8QHE7</accession>
<dbReference type="Gene3D" id="3.90.1010.10">
    <property type="match status" value="1"/>
</dbReference>
<sequence>MTINETQDELISDFELFDDWESKYEYIIDLGKQFPPLQEQFKTEENIIKGCQSKVWLNAYMDGDLLKFEADSDAIIVRGLVSMLVKVLSGHTPEEIASADLYFMEKIGLHQHLAQTRSNGLLSMLKQMKAYGFAYQGRTVNSEN</sequence>
<dbReference type="AlphaFoldDB" id="A0A5M8QHE7"/>
<gene>
    <name evidence="3" type="ORF">FEM33_23030</name>
</gene>
<dbReference type="SUPFAM" id="SSF82649">
    <property type="entry name" value="SufE/NifU"/>
    <property type="match status" value="1"/>
</dbReference>
<dbReference type="InterPro" id="IPR003808">
    <property type="entry name" value="Fe-S_metab-assoc_dom"/>
</dbReference>
<evidence type="ECO:0000313" key="4">
    <source>
        <dbReference type="Proteomes" id="UP000323994"/>
    </source>
</evidence>
<dbReference type="PANTHER" id="PTHR43597:SF5">
    <property type="entry name" value="SUFE-LIKE PROTEIN 2, CHLOROPLASTIC"/>
    <property type="match status" value="1"/>
</dbReference>
<evidence type="ECO:0000256" key="1">
    <source>
        <dbReference type="ARBA" id="ARBA00010282"/>
    </source>
</evidence>
<comment type="caution">
    <text evidence="3">The sequence shown here is derived from an EMBL/GenBank/DDBJ whole genome shotgun (WGS) entry which is preliminary data.</text>
</comment>
<protein>
    <submittedName>
        <fullName evidence="3">SufE family protein</fullName>
    </submittedName>
</protein>
<dbReference type="RefSeq" id="WP_139014347.1">
    <property type="nucleotide sequence ID" value="NZ_VBSN01000069.1"/>
</dbReference>
<comment type="similarity">
    <text evidence="1">Belongs to the SufE family.</text>
</comment>
<dbReference type="PANTHER" id="PTHR43597">
    <property type="entry name" value="SULFUR ACCEPTOR PROTEIN CSDE"/>
    <property type="match status" value="1"/>
</dbReference>
<name>A0A5M8QHE7_9BACT</name>
<dbReference type="EMBL" id="VBSN01000069">
    <property type="protein sequence ID" value="KAA6434186.1"/>
    <property type="molecule type" value="Genomic_DNA"/>
</dbReference>
<evidence type="ECO:0000313" key="3">
    <source>
        <dbReference type="EMBL" id="KAA6434186.1"/>
    </source>
</evidence>
<reference evidence="3 4" key="1">
    <citation type="submission" date="2019-05" db="EMBL/GenBank/DDBJ databases">
        <authorList>
            <person name="Qu J.-H."/>
        </authorList>
    </citation>
    <scope>NUCLEOTIDE SEQUENCE [LARGE SCALE GENOMIC DNA]</scope>
    <source>
        <strain evidence="3 4">NS28</strain>
    </source>
</reference>
<proteinExistence type="inferred from homology"/>
<evidence type="ECO:0000259" key="2">
    <source>
        <dbReference type="Pfam" id="PF02657"/>
    </source>
</evidence>